<evidence type="ECO:0008006" key="16">
    <source>
        <dbReference type="Google" id="ProtNLM"/>
    </source>
</evidence>
<dbReference type="InterPro" id="IPR001873">
    <property type="entry name" value="ENaC"/>
</dbReference>
<accession>A0A182NA42</accession>
<evidence type="ECO:0000256" key="5">
    <source>
        <dbReference type="ARBA" id="ARBA00022692"/>
    </source>
</evidence>
<keyword evidence="15" id="KW-1185">Reference proteome</keyword>
<keyword evidence="10 12" id="KW-0739">Sodium transport</keyword>
<dbReference type="Pfam" id="PF00858">
    <property type="entry name" value="ASC"/>
    <property type="match status" value="1"/>
</dbReference>
<name>A0A182NA42_9DIPT</name>
<evidence type="ECO:0000256" key="10">
    <source>
        <dbReference type="ARBA" id="ARBA00023201"/>
    </source>
</evidence>
<proteinExistence type="inferred from homology"/>
<keyword evidence="3 12" id="KW-0813">Transport</keyword>
<reference evidence="15" key="1">
    <citation type="submission" date="2013-03" db="EMBL/GenBank/DDBJ databases">
        <title>The Genome Sequence of Anopheles dirus WRAIR2.</title>
        <authorList>
            <consortium name="The Broad Institute Genomics Platform"/>
            <person name="Neafsey D.E."/>
            <person name="Walton C."/>
            <person name="Walker B."/>
            <person name="Young S.K."/>
            <person name="Zeng Q."/>
            <person name="Gargeya S."/>
            <person name="Fitzgerald M."/>
            <person name="Haas B."/>
            <person name="Abouelleil A."/>
            <person name="Allen A.W."/>
            <person name="Alvarado L."/>
            <person name="Arachchi H.M."/>
            <person name="Berlin A.M."/>
            <person name="Chapman S.B."/>
            <person name="Gainer-Dewar J."/>
            <person name="Goldberg J."/>
            <person name="Griggs A."/>
            <person name="Gujja S."/>
            <person name="Hansen M."/>
            <person name="Howarth C."/>
            <person name="Imamovic A."/>
            <person name="Ireland A."/>
            <person name="Larimer J."/>
            <person name="McCowan C."/>
            <person name="Murphy C."/>
            <person name="Pearson M."/>
            <person name="Poon T.W."/>
            <person name="Priest M."/>
            <person name="Roberts A."/>
            <person name="Saif S."/>
            <person name="Shea T."/>
            <person name="Sisk P."/>
            <person name="Sykes S."/>
            <person name="Wortman J."/>
            <person name="Nusbaum C."/>
            <person name="Birren B."/>
        </authorList>
    </citation>
    <scope>NUCLEOTIDE SEQUENCE [LARGE SCALE GENOMIC DNA]</scope>
    <source>
        <strain evidence="15">WRAIR2</strain>
    </source>
</reference>
<evidence type="ECO:0000256" key="6">
    <source>
        <dbReference type="ARBA" id="ARBA00022989"/>
    </source>
</evidence>
<evidence type="ECO:0000256" key="13">
    <source>
        <dbReference type="SAM" id="Phobius"/>
    </source>
</evidence>
<keyword evidence="11 12" id="KW-0407">Ion channel</keyword>
<evidence type="ECO:0000256" key="3">
    <source>
        <dbReference type="ARBA" id="ARBA00022448"/>
    </source>
</evidence>
<evidence type="ECO:0000256" key="4">
    <source>
        <dbReference type="ARBA" id="ARBA00022461"/>
    </source>
</evidence>
<protein>
    <recommendedName>
        <fullName evidence="16">Pickpocket</fullName>
    </recommendedName>
</protein>
<feature type="transmembrane region" description="Helical" evidence="13">
    <location>
        <begin position="56"/>
        <end position="77"/>
    </location>
</feature>
<dbReference type="AlphaFoldDB" id="A0A182NA42"/>
<evidence type="ECO:0000313" key="14">
    <source>
        <dbReference type="EnsemblMetazoa" id="ADIR004518-PA"/>
    </source>
</evidence>
<dbReference type="Proteomes" id="UP000075884">
    <property type="component" value="Unassembled WGS sequence"/>
</dbReference>
<evidence type="ECO:0000256" key="8">
    <source>
        <dbReference type="ARBA" id="ARBA00023065"/>
    </source>
</evidence>
<keyword evidence="6 13" id="KW-1133">Transmembrane helix</keyword>
<keyword evidence="4 12" id="KW-0894">Sodium channel</keyword>
<dbReference type="EnsemblMetazoa" id="ADIR004518-RA">
    <property type="protein sequence ID" value="ADIR004518-PA"/>
    <property type="gene ID" value="ADIR004518"/>
</dbReference>
<feature type="transmembrane region" description="Helical" evidence="13">
    <location>
        <begin position="500"/>
        <end position="520"/>
    </location>
</feature>
<dbReference type="GO" id="GO:0015280">
    <property type="term" value="F:ligand-gated sodium channel activity"/>
    <property type="evidence" value="ECO:0007669"/>
    <property type="project" value="TreeGrafter"/>
</dbReference>
<comment type="subcellular location">
    <subcellularLocation>
        <location evidence="1">Membrane</location>
        <topology evidence="1">Multi-pass membrane protein</topology>
    </subcellularLocation>
</comment>
<dbReference type="PANTHER" id="PTHR11690">
    <property type="entry name" value="AMILORIDE-SENSITIVE SODIUM CHANNEL-RELATED"/>
    <property type="match status" value="1"/>
</dbReference>
<organism evidence="14 15">
    <name type="scientific">Anopheles dirus</name>
    <dbReference type="NCBI Taxonomy" id="7168"/>
    <lineage>
        <taxon>Eukaryota</taxon>
        <taxon>Metazoa</taxon>
        <taxon>Ecdysozoa</taxon>
        <taxon>Arthropoda</taxon>
        <taxon>Hexapoda</taxon>
        <taxon>Insecta</taxon>
        <taxon>Pterygota</taxon>
        <taxon>Neoptera</taxon>
        <taxon>Endopterygota</taxon>
        <taxon>Diptera</taxon>
        <taxon>Nematocera</taxon>
        <taxon>Culicoidea</taxon>
        <taxon>Culicidae</taxon>
        <taxon>Anophelinae</taxon>
        <taxon>Anopheles</taxon>
    </lineage>
</organism>
<dbReference type="STRING" id="7168.A0A182NA42"/>
<reference evidence="14" key="2">
    <citation type="submission" date="2020-05" db="UniProtKB">
        <authorList>
            <consortium name="EnsemblMetazoa"/>
        </authorList>
    </citation>
    <scope>IDENTIFICATION</scope>
    <source>
        <strain evidence="14">WRAIR2</strain>
    </source>
</reference>
<keyword evidence="5 12" id="KW-0812">Transmembrane</keyword>
<dbReference type="Gene3D" id="1.10.287.770">
    <property type="entry name" value="YojJ-like"/>
    <property type="match status" value="1"/>
</dbReference>
<keyword evidence="9 13" id="KW-0472">Membrane</keyword>
<evidence type="ECO:0000313" key="15">
    <source>
        <dbReference type="Proteomes" id="UP000075884"/>
    </source>
</evidence>
<evidence type="ECO:0000256" key="2">
    <source>
        <dbReference type="ARBA" id="ARBA00007193"/>
    </source>
</evidence>
<dbReference type="PANTHER" id="PTHR11690:SF288">
    <property type="entry name" value="AMILORIDE-SENSITIVE NA+ CHANNEL-RELATED"/>
    <property type="match status" value="1"/>
</dbReference>
<dbReference type="GO" id="GO:0005886">
    <property type="term" value="C:plasma membrane"/>
    <property type="evidence" value="ECO:0007669"/>
    <property type="project" value="TreeGrafter"/>
</dbReference>
<comment type="similarity">
    <text evidence="2 12">Belongs to the amiloride-sensitive sodium channel (TC 1.A.6) family.</text>
</comment>
<evidence type="ECO:0000256" key="1">
    <source>
        <dbReference type="ARBA" id="ARBA00004141"/>
    </source>
</evidence>
<dbReference type="VEuPathDB" id="VectorBase:ADIR004518"/>
<keyword evidence="8 12" id="KW-0406">Ion transport</keyword>
<dbReference type="PRINTS" id="PR01078">
    <property type="entry name" value="AMINACHANNEL"/>
</dbReference>
<sequence>MQLSFAPCASSAAMRAFSKRSRKAIRSEVFREYCSSSSIHGVRYFDQVERTSCERFWWIVVFLLSMIGCGIMIYKAYVKWNQAPIIVSFSEKTTPVWEVQFPAITICPETKVPSSKLNFTAKMNEFKGEDGDYSNATLDQQVVDQLKAVSQLCNMIFQSNNYYLPFVNGTSEDDVVNILKNLSLSRHEVIGLCIYDNYYTRCVDYMKETITEEGICYSFNMMSEQEIFRKNVLHTDHNYMEDWYDSTEYSKNDTIPLHARGAGLQAGLMLFLKQTKKDMDYMCTGFSQGYKLILHDPNEYPQISKHHIRIPISHEVSIALKPQMIVTSQSAADYSWEKRQCFFNNERYLKFFKVYNQDNCELECITNLTLALCGCVRFSMPRANKTKVCPLHQWHCMFDARSILKQNDNISKIRAMEGIEKLISNCNCLPACSSVHYDVEITQTSLDMEKFIQANKIPIRDSDEFFISTIEIYFKESHFITSKRSELYGLVDFLANCGGLLGLFMGVSILSLLEICYFITIRPFSLRRKKNITSIKRTNEVNSSLLAVVTKVD</sequence>
<evidence type="ECO:0000256" key="9">
    <source>
        <dbReference type="ARBA" id="ARBA00023136"/>
    </source>
</evidence>
<evidence type="ECO:0000256" key="12">
    <source>
        <dbReference type="RuleBase" id="RU000679"/>
    </source>
</evidence>
<evidence type="ECO:0000256" key="7">
    <source>
        <dbReference type="ARBA" id="ARBA00023053"/>
    </source>
</evidence>
<evidence type="ECO:0000256" key="11">
    <source>
        <dbReference type="ARBA" id="ARBA00023303"/>
    </source>
</evidence>
<dbReference type="Gene3D" id="2.60.470.10">
    <property type="entry name" value="Acid-sensing ion channels like domains"/>
    <property type="match status" value="1"/>
</dbReference>
<keyword evidence="7" id="KW-0915">Sodium</keyword>